<dbReference type="InterPro" id="IPR025847">
    <property type="entry name" value="MEDS_domain"/>
</dbReference>
<dbReference type="RefSeq" id="WP_091659827.1">
    <property type="nucleotide sequence ID" value="NZ_LT594323.1"/>
</dbReference>
<proteinExistence type="predicted"/>
<accession>A0A1A8ZBM5</accession>
<feature type="domain" description="STAS" evidence="1">
    <location>
        <begin position="200"/>
        <end position="287"/>
    </location>
</feature>
<evidence type="ECO:0000313" key="3">
    <source>
        <dbReference type="Proteomes" id="UP000199385"/>
    </source>
</evidence>
<dbReference type="PROSITE" id="PS50801">
    <property type="entry name" value="STAS"/>
    <property type="match status" value="1"/>
</dbReference>
<gene>
    <name evidence="2" type="ORF">GA0070611_1538</name>
</gene>
<evidence type="ECO:0000259" key="1">
    <source>
        <dbReference type="PROSITE" id="PS50801"/>
    </source>
</evidence>
<name>A0A1A8ZBM5_9ACTN</name>
<dbReference type="STRING" id="261654.GA0070611_1538"/>
<keyword evidence="3" id="KW-1185">Reference proteome</keyword>
<dbReference type="Gene3D" id="3.30.750.24">
    <property type="entry name" value="STAS domain"/>
    <property type="match status" value="1"/>
</dbReference>
<reference evidence="3" key="1">
    <citation type="submission" date="2016-06" db="EMBL/GenBank/DDBJ databases">
        <authorList>
            <person name="Varghese N."/>
            <person name="Submissions Spin"/>
        </authorList>
    </citation>
    <scope>NUCLEOTIDE SEQUENCE [LARGE SCALE GENOMIC DNA]</scope>
    <source>
        <strain evidence="3">DSM 44815</strain>
    </source>
</reference>
<dbReference type="OrthoDB" id="116243at2"/>
<dbReference type="EMBL" id="LT594323">
    <property type="protein sequence ID" value="SBT41203.1"/>
    <property type="molecule type" value="Genomic_DNA"/>
</dbReference>
<dbReference type="InterPro" id="IPR002645">
    <property type="entry name" value="STAS_dom"/>
</dbReference>
<dbReference type="Proteomes" id="UP000199385">
    <property type="component" value="Chromosome I"/>
</dbReference>
<sequence length="287" mass="30342">MTASTVVDQIQLGDHVCWTHEDESDALDTVGRFAATGLRLGQKVICFTDTATPQSVRARVDALGVPTQDAVAGGQLRIVPALEVYLSGGRLAPEAMVATVVDEITRAGQEGYPGVRLVGDMAWVLRTGTTLDDLHRYESALNPLFLDGRVAGMCLYDRRLFPAERVRALAAAHLGTAGSHLHRTWSPLLRAYRTTDPPGLRLVGQVDQSNREAFTAVLDDVTTDPRNVDRATVVDLSEVSFVDAGAATALVRAGQAGAAGVRLVGCRPALGRLIGLLGGAPGESLPA</sequence>
<evidence type="ECO:0000313" key="2">
    <source>
        <dbReference type="EMBL" id="SBT41203.1"/>
    </source>
</evidence>
<dbReference type="AlphaFoldDB" id="A0A1A8ZBM5"/>
<protein>
    <submittedName>
        <fullName evidence="2">MEDS: MEthanogen/methylotroph, DcmR Sensory domain</fullName>
    </submittedName>
</protein>
<dbReference type="InterPro" id="IPR036513">
    <property type="entry name" value="STAS_dom_sf"/>
</dbReference>
<dbReference type="Pfam" id="PF14417">
    <property type="entry name" value="MEDS"/>
    <property type="match status" value="1"/>
</dbReference>
<dbReference type="SUPFAM" id="SSF52091">
    <property type="entry name" value="SpoIIaa-like"/>
    <property type="match status" value="1"/>
</dbReference>
<organism evidence="2 3">
    <name type="scientific">Micromonospora auratinigra</name>
    <dbReference type="NCBI Taxonomy" id="261654"/>
    <lineage>
        <taxon>Bacteria</taxon>
        <taxon>Bacillati</taxon>
        <taxon>Actinomycetota</taxon>
        <taxon>Actinomycetes</taxon>
        <taxon>Micromonosporales</taxon>
        <taxon>Micromonosporaceae</taxon>
        <taxon>Micromonospora</taxon>
    </lineage>
</organism>
<dbReference type="PATRIC" id="fig|261654.4.peg.1565"/>